<evidence type="ECO:0000313" key="14">
    <source>
        <dbReference type="RefSeq" id="XP_035692667.1"/>
    </source>
</evidence>
<keyword evidence="5" id="KW-0813">Transport</keyword>
<keyword evidence="6" id="KW-0509">mRNA transport</keyword>
<dbReference type="RefSeq" id="XP_035692667.1">
    <property type="nucleotide sequence ID" value="XM_035836774.1"/>
</dbReference>
<evidence type="ECO:0000256" key="9">
    <source>
        <dbReference type="ARBA" id="ARBA00023132"/>
    </source>
</evidence>
<keyword evidence="7" id="KW-0653">Protein transport</keyword>
<dbReference type="KEGG" id="bfo:118427136"/>
<evidence type="ECO:0000256" key="7">
    <source>
        <dbReference type="ARBA" id="ARBA00022927"/>
    </source>
</evidence>
<dbReference type="PANTHER" id="PTHR23198">
    <property type="entry name" value="NUCLEOPORIN"/>
    <property type="match status" value="1"/>
</dbReference>
<evidence type="ECO:0000256" key="3">
    <source>
        <dbReference type="ARBA" id="ARBA00008926"/>
    </source>
</evidence>
<reference evidence="14" key="2">
    <citation type="submission" date="2025-08" db="UniProtKB">
        <authorList>
            <consortium name="RefSeq"/>
        </authorList>
    </citation>
    <scope>IDENTIFICATION</scope>
    <source>
        <strain evidence="14">S238N-H82</strain>
        <tissue evidence="14">Testes</tissue>
    </source>
</reference>
<evidence type="ECO:0000256" key="8">
    <source>
        <dbReference type="ARBA" id="ARBA00023010"/>
    </source>
</evidence>
<dbReference type="GO" id="GO:0005643">
    <property type="term" value="C:nuclear pore"/>
    <property type="evidence" value="ECO:0007669"/>
    <property type="project" value="UniProtKB-SubCell"/>
</dbReference>
<dbReference type="GO" id="GO:0051028">
    <property type="term" value="P:mRNA transport"/>
    <property type="evidence" value="ECO:0007669"/>
    <property type="project" value="UniProtKB-KW"/>
</dbReference>
<evidence type="ECO:0000256" key="2">
    <source>
        <dbReference type="ARBA" id="ARBA00004620"/>
    </source>
</evidence>
<keyword evidence="8" id="KW-0811">Translocation</keyword>
<feature type="compositionally biased region" description="Basic residues" evidence="11">
    <location>
        <begin position="391"/>
        <end position="402"/>
    </location>
</feature>
<comment type="similarity">
    <text evidence="3">Belongs to the nucleoporin GLFG family.</text>
</comment>
<dbReference type="AlphaFoldDB" id="A0A9J7M0R1"/>
<keyword evidence="10" id="KW-0539">Nucleus</keyword>
<feature type="domain" description="Nup358/RanBP2 E3 ligase" evidence="12">
    <location>
        <begin position="12"/>
        <end position="58"/>
    </location>
</feature>
<dbReference type="Proteomes" id="UP000001554">
    <property type="component" value="Chromosome 12"/>
</dbReference>
<evidence type="ECO:0000256" key="5">
    <source>
        <dbReference type="ARBA" id="ARBA00022448"/>
    </source>
</evidence>
<dbReference type="GeneID" id="118427136"/>
<dbReference type="Gene3D" id="1.10.10.2360">
    <property type="match status" value="1"/>
</dbReference>
<dbReference type="InterPro" id="IPR022011">
    <property type="entry name" value="IR1-M"/>
</dbReference>
<dbReference type="FunFam" id="1.10.10.2360:FF:000001">
    <property type="entry name" value="Nuclear pore complex protein Nup98-Nup96"/>
    <property type="match status" value="1"/>
</dbReference>
<dbReference type="GO" id="GO:0031965">
    <property type="term" value="C:nuclear membrane"/>
    <property type="evidence" value="ECO:0007669"/>
    <property type="project" value="UniProtKB-SubCell"/>
</dbReference>
<feature type="compositionally biased region" description="Polar residues" evidence="11">
    <location>
        <begin position="380"/>
        <end position="389"/>
    </location>
</feature>
<protein>
    <recommendedName>
        <fullName evidence="4">Nuclear pore complex protein Nup98-Nup96</fullName>
    </recommendedName>
</protein>
<feature type="compositionally biased region" description="Polar residues" evidence="11">
    <location>
        <begin position="79"/>
        <end position="95"/>
    </location>
</feature>
<proteinExistence type="inferred from homology"/>
<dbReference type="InterPro" id="IPR037665">
    <property type="entry name" value="Nucleoporin_S59-like"/>
</dbReference>
<organism evidence="13 14">
    <name type="scientific">Branchiostoma floridae</name>
    <name type="common">Florida lancelet</name>
    <name type="synonym">Amphioxus</name>
    <dbReference type="NCBI Taxonomy" id="7739"/>
    <lineage>
        <taxon>Eukaryota</taxon>
        <taxon>Metazoa</taxon>
        <taxon>Chordata</taxon>
        <taxon>Cephalochordata</taxon>
        <taxon>Leptocardii</taxon>
        <taxon>Amphioxiformes</taxon>
        <taxon>Branchiostomatidae</taxon>
        <taxon>Branchiostoma</taxon>
    </lineage>
</organism>
<evidence type="ECO:0000313" key="13">
    <source>
        <dbReference type="Proteomes" id="UP000001554"/>
    </source>
</evidence>
<evidence type="ECO:0000256" key="1">
    <source>
        <dbReference type="ARBA" id="ARBA00004567"/>
    </source>
</evidence>
<dbReference type="Pfam" id="PF21240">
    <property type="entry name" value="Nup98_GLEBS"/>
    <property type="match status" value="1"/>
</dbReference>
<reference evidence="13" key="1">
    <citation type="journal article" date="2020" name="Nat. Ecol. Evol.">
        <title>Deeply conserved synteny resolves early events in vertebrate evolution.</title>
        <authorList>
            <person name="Simakov O."/>
            <person name="Marletaz F."/>
            <person name="Yue J.X."/>
            <person name="O'Connell B."/>
            <person name="Jenkins J."/>
            <person name="Brandt A."/>
            <person name="Calef R."/>
            <person name="Tung C.H."/>
            <person name="Huang T.K."/>
            <person name="Schmutz J."/>
            <person name="Satoh N."/>
            <person name="Yu J.K."/>
            <person name="Putnam N.H."/>
            <person name="Green R.E."/>
            <person name="Rokhsar D.S."/>
        </authorList>
    </citation>
    <scope>NUCLEOTIDE SEQUENCE [LARGE SCALE GENOMIC DNA]</scope>
    <source>
        <strain evidence="13">S238N-H82</strain>
    </source>
</reference>
<dbReference type="Pfam" id="PF12185">
    <property type="entry name" value="IR1-M"/>
    <property type="match status" value="1"/>
</dbReference>
<feature type="region of interest" description="Disordered" evidence="11">
    <location>
        <begin position="73"/>
        <end position="95"/>
    </location>
</feature>
<evidence type="ECO:0000256" key="10">
    <source>
        <dbReference type="ARBA" id="ARBA00023242"/>
    </source>
</evidence>
<evidence type="ECO:0000256" key="6">
    <source>
        <dbReference type="ARBA" id="ARBA00022816"/>
    </source>
</evidence>
<dbReference type="OrthoDB" id="3797628at2759"/>
<dbReference type="GO" id="GO:0015031">
    <property type="term" value="P:protein transport"/>
    <property type="evidence" value="ECO:0007669"/>
    <property type="project" value="UniProtKB-KW"/>
</dbReference>
<keyword evidence="13" id="KW-1185">Reference proteome</keyword>
<gene>
    <name evidence="14" type="primary">LOC118427136</name>
</gene>
<name>A0A9J7M0R1_BRAFL</name>
<accession>A0A9J7M0R1</accession>
<feature type="region of interest" description="Disordered" evidence="11">
    <location>
        <begin position="380"/>
        <end position="402"/>
    </location>
</feature>
<evidence type="ECO:0000256" key="4">
    <source>
        <dbReference type="ARBA" id="ARBA00013472"/>
    </source>
</evidence>
<evidence type="ECO:0000259" key="12">
    <source>
        <dbReference type="Pfam" id="PF12185"/>
    </source>
</evidence>
<sequence length="402" mass="42001">MTFGASLTSGPDVQIIFEKKPTATQLTRALKYRLPPTFYFYEDLPVPDGYRPDEDFDDYEIWFDQWKAGKALRKDAPQPVQTTSTPTKDQQETSAIGTSSIVVTKTPVAGGLLGSTTANTDTGLFEGLSFSFGKLSTSTSTFKGFTSTTETKEGLTGGQLLGTSTSTGGLFGTSTSTGGLFGTSTSTGELLGTSTSTGELLGTSTSTGGLFGTSTSTGGLFGTSTSTAGKGLFATPEQQTAPFGSANKTVTAKRFRGFVTQSSTTATSTGLFGATQQTPSLFGSGLIKSTGLFGAVSATEAGPTGTTVKFEPVSGSDTMMQNGVSQNVRTAHQCITAMKEYETKSLEELRMEDYMANRKGGSTGATTLFKLAATTQAKGDLVGTNTSSTRPRLRARRKRCLP</sequence>
<evidence type="ECO:0000256" key="11">
    <source>
        <dbReference type="SAM" id="MobiDB-lite"/>
    </source>
</evidence>
<comment type="subcellular location">
    <subcellularLocation>
        <location evidence="2">Nucleus membrane</location>
        <topology evidence="2">Peripheral membrane protein</topology>
        <orientation evidence="2">Nucleoplasmic side</orientation>
    </subcellularLocation>
    <subcellularLocation>
        <location evidence="1">Nucleus</location>
        <location evidence="1">Nuclear pore complex</location>
    </subcellularLocation>
</comment>
<dbReference type="PANTHER" id="PTHR23198:SF6">
    <property type="entry name" value="NUCLEAR PORE COMPLEX PROTEIN NUP98-NUP96"/>
    <property type="match status" value="1"/>
</dbReference>
<keyword evidence="9" id="KW-0906">Nuclear pore complex</keyword>